<dbReference type="Pfam" id="PF01869">
    <property type="entry name" value="BcrAD_BadFG"/>
    <property type="match status" value="1"/>
</dbReference>
<reference evidence="2 3" key="1">
    <citation type="journal article" date="2003" name="Int. J. Syst. Evol. Microbiol.">
        <title>Kocuria polaris sp. nov., an orange-pigmented psychrophilic bacterium isolated from an Antarctic cyanobacterial mat sample.</title>
        <authorList>
            <person name="Reddy G.S."/>
            <person name="Prakash J.S."/>
            <person name="Prabahar V."/>
            <person name="Matsumoto G.I."/>
            <person name="Stackebrandt E."/>
            <person name="Shivaji S."/>
        </authorList>
    </citation>
    <scope>NUCLEOTIDE SEQUENCE [LARGE SCALE GENOMIC DNA]</scope>
    <source>
        <strain evidence="2 3">CMS 76or</strain>
    </source>
</reference>
<sequence>MSILIGLDIGGTTTHGLRAEDGRPVQEAVGGSANVQNVSPAQASRALAGVLGELGASAADVVVAGAGGVDTPADAEALRALIAPHTGAARIVVVHDTRLVLAAGGCSTGIAVIAGTGSAAWGATPDGREARAGGWGHLLGDEGSGYWLGRELVRRALARLDDGLRPDALDRAVLAHCGLPEPGQLIERFHSGADRGFWAGLSRVAFEAAAHDDDALQLVDRAAGALADLAATVSRRLELTGPVVVGGGLARHQPLLRDRLQQAAAARGLGELRVLERDPVHGALRLGERR</sequence>
<evidence type="ECO:0000313" key="2">
    <source>
        <dbReference type="EMBL" id="KHD97842.1"/>
    </source>
</evidence>
<dbReference type="SUPFAM" id="SSF53067">
    <property type="entry name" value="Actin-like ATPase domain"/>
    <property type="match status" value="2"/>
</dbReference>
<accession>A0A0A6YCQ4</accession>
<dbReference type="OrthoDB" id="8701357at2"/>
<dbReference type="InterPro" id="IPR043129">
    <property type="entry name" value="ATPase_NBD"/>
</dbReference>
<dbReference type="PANTHER" id="PTHR43190:SF3">
    <property type="entry name" value="N-ACETYL-D-GLUCOSAMINE KINASE"/>
    <property type="match status" value="1"/>
</dbReference>
<dbReference type="InterPro" id="IPR002731">
    <property type="entry name" value="ATPase_BadF"/>
</dbReference>
<name>A0A0A6YCQ4_KOCRO</name>
<dbReference type="AlphaFoldDB" id="A0A0A6YCQ4"/>
<dbReference type="InterPro" id="IPR052519">
    <property type="entry name" value="Euk-type_GlcNAc_Kinase"/>
</dbReference>
<dbReference type="PANTHER" id="PTHR43190">
    <property type="entry name" value="N-ACETYL-D-GLUCOSAMINE KINASE"/>
    <property type="match status" value="1"/>
</dbReference>
<proteinExistence type="predicted"/>
<protein>
    <submittedName>
        <fullName evidence="2">ATPase</fullName>
    </submittedName>
</protein>
<dbReference type="Gene3D" id="3.30.420.40">
    <property type="match status" value="2"/>
</dbReference>
<feature type="domain" description="ATPase BadF/BadG/BcrA/BcrD type" evidence="1">
    <location>
        <begin position="5"/>
        <end position="266"/>
    </location>
</feature>
<dbReference type="RefSeq" id="WP_035925326.1">
    <property type="nucleotide sequence ID" value="NZ_JSUH01000005.1"/>
</dbReference>
<gene>
    <name evidence="2" type="ORF">GY22_06910</name>
</gene>
<dbReference type="CDD" id="cd24007">
    <property type="entry name" value="ASKHA_NBD_eukNAGK-like"/>
    <property type="match status" value="1"/>
</dbReference>
<comment type="caution">
    <text evidence="2">The sequence shown here is derived from an EMBL/GenBank/DDBJ whole genome shotgun (WGS) entry which is preliminary data.</text>
</comment>
<dbReference type="EMBL" id="JSUH01000005">
    <property type="protein sequence ID" value="KHD97842.1"/>
    <property type="molecule type" value="Genomic_DNA"/>
</dbReference>
<dbReference type="Proteomes" id="UP000030466">
    <property type="component" value="Unassembled WGS sequence"/>
</dbReference>
<keyword evidence="3" id="KW-1185">Reference proteome</keyword>
<evidence type="ECO:0000313" key="3">
    <source>
        <dbReference type="Proteomes" id="UP000030466"/>
    </source>
</evidence>
<organism evidence="2 3">
    <name type="scientific">Kocuria rosea subsp. polaris</name>
    <dbReference type="NCBI Taxonomy" id="136273"/>
    <lineage>
        <taxon>Bacteria</taxon>
        <taxon>Bacillati</taxon>
        <taxon>Actinomycetota</taxon>
        <taxon>Actinomycetes</taxon>
        <taxon>Micrococcales</taxon>
        <taxon>Micrococcaceae</taxon>
        <taxon>Kocuria</taxon>
    </lineage>
</organism>
<evidence type="ECO:0000259" key="1">
    <source>
        <dbReference type="Pfam" id="PF01869"/>
    </source>
</evidence>